<name>B8D235_HALOH</name>
<dbReference type="GO" id="GO:1990281">
    <property type="term" value="C:efflux pump complex"/>
    <property type="evidence" value="ECO:0007669"/>
    <property type="project" value="TreeGrafter"/>
</dbReference>
<evidence type="ECO:0000313" key="7">
    <source>
        <dbReference type="EMBL" id="ACL69262.1"/>
    </source>
</evidence>
<reference evidence="7 8" key="1">
    <citation type="journal article" date="2009" name="PLoS ONE">
        <title>Genome analysis of the anaerobic thermohalophilic bacterium Halothermothrix orenii.</title>
        <authorList>
            <person name="Mavromatis K."/>
            <person name="Ivanova N."/>
            <person name="Anderson I."/>
            <person name="Lykidis A."/>
            <person name="Hooper S.D."/>
            <person name="Sun H."/>
            <person name="Kunin V."/>
            <person name="Lapidus A."/>
            <person name="Hugenholtz P."/>
            <person name="Patel B."/>
            <person name="Kyrpides N.C."/>
        </authorList>
    </citation>
    <scope>NUCLEOTIDE SEQUENCE [LARGE SCALE GENOMIC DNA]</scope>
    <source>
        <strain evidence="8">H 168 / OCM 544 / DSM 9562</strain>
    </source>
</reference>
<dbReference type="InterPro" id="IPR058637">
    <property type="entry name" value="YknX-like_C"/>
</dbReference>
<dbReference type="InterPro" id="IPR059052">
    <property type="entry name" value="HH_YbhG-like"/>
</dbReference>
<evidence type="ECO:0000256" key="3">
    <source>
        <dbReference type="SAM" id="Coils"/>
    </source>
</evidence>
<dbReference type="PANTHER" id="PTHR30469">
    <property type="entry name" value="MULTIDRUG RESISTANCE PROTEIN MDTA"/>
    <property type="match status" value="1"/>
</dbReference>
<protein>
    <submittedName>
        <fullName evidence="7">Efflux transporter, RND family, MFP subunit</fullName>
    </submittedName>
</protein>
<dbReference type="Gene3D" id="2.40.30.170">
    <property type="match status" value="1"/>
</dbReference>
<keyword evidence="3" id="KW-0175">Coiled coil</keyword>
<dbReference type="Gene3D" id="1.10.287.470">
    <property type="entry name" value="Helix hairpin bin"/>
    <property type="match status" value="1"/>
</dbReference>
<sequence>MKPNKPVIVTLMFLMLVTLLSGQVFGETQIPVSVIEPGVKSIRVEESVTGVIKPYQVVNLSTKTGGIVDEILVEVGQRVEAGEPLLKLEQEELKAQVKQARAQLAMARASFKKIKDGASPEDVEKVRGAYNQALASYNGARKALNIIKDMYEDKTSQEQQLTAARTKLDTASKKLELAREQLKQTEVSYEQAEKSYKRMEYLYEEGVITESEFDKVKTQYENAKSALKSAELGLEQAKVNYEGALKGYNLVKEIYENPRSLEQQLLNAETQYEVAKANLQIAKANLDQVLMGAEEEDLQSARAQVEQAEVALELANIRLRDSVLESPFPGLIAAVNINEGEMAPPGNPVIKVVNLDKVYAEIEVSASTVTSLETGDLVRVEILPLANMSMTGKIETIAPDVDPRSRAYPVKVVIPNSKNMIKGGMYCRVYLTLKESNRGVVVPVDSVLDLEEKPYIFVVNNGKAEKRFIETGLINDTEVQVIDGLNPDERVVVKGQYKLTDGAPVKVVN</sequence>
<dbReference type="InterPro" id="IPR058792">
    <property type="entry name" value="Beta-barrel_RND_2"/>
</dbReference>
<dbReference type="Gene3D" id="2.40.420.20">
    <property type="match status" value="1"/>
</dbReference>
<dbReference type="Gene3D" id="2.40.50.100">
    <property type="match status" value="1"/>
</dbReference>
<keyword evidence="2" id="KW-0813">Transport</keyword>
<dbReference type="RefSeq" id="WP_012635450.1">
    <property type="nucleotide sequence ID" value="NC_011899.1"/>
</dbReference>
<dbReference type="EMBL" id="CP001098">
    <property type="protein sequence ID" value="ACL69262.1"/>
    <property type="molecule type" value="Genomic_DNA"/>
</dbReference>
<dbReference type="NCBIfam" id="TIGR01730">
    <property type="entry name" value="RND_mfp"/>
    <property type="match status" value="1"/>
</dbReference>
<keyword evidence="8" id="KW-1185">Reference proteome</keyword>
<feature type="domain" description="CusB-like beta-barrel" evidence="5">
    <location>
        <begin position="358"/>
        <end position="432"/>
    </location>
</feature>
<dbReference type="Pfam" id="PF25954">
    <property type="entry name" value="Beta-barrel_RND_2"/>
    <property type="match status" value="1"/>
</dbReference>
<dbReference type="GO" id="GO:0015562">
    <property type="term" value="F:efflux transmembrane transporter activity"/>
    <property type="evidence" value="ECO:0007669"/>
    <property type="project" value="InterPro"/>
</dbReference>
<dbReference type="SUPFAM" id="SSF111369">
    <property type="entry name" value="HlyD-like secretion proteins"/>
    <property type="match status" value="3"/>
</dbReference>
<evidence type="ECO:0000259" key="6">
    <source>
        <dbReference type="Pfam" id="PF25989"/>
    </source>
</evidence>
<evidence type="ECO:0000256" key="1">
    <source>
        <dbReference type="ARBA" id="ARBA00009477"/>
    </source>
</evidence>
<dbReference type="KEGG" id="hor:Hore_05040"/>
<dbReference type="Pfam" id="PF25881">
    <property type="entry name" value="HH_YBHG"/>
    <property type="match status" value="1"/>
</dbReference>
<feature type="domain" description="YbhG-like alpha-helical hairpin" evidence="4">
    <location>
        <begin position="89"/>
        <end position="185"/>
    </location>
</feature>
<gene>
    <name evidence="7" type="ordered locus">Hore_05040</name>
</gene>
<proteinExistence type="inferred from homology"/>
<dbReference type="Proteomes" id="UP000000719">
    <property type="component" value="Chromosome"/>
</dbReference>
<evidence type="ECO:0000259" key="5">
    <source>
        <dbReference type="Pfam" id="PF25954"/>
    </source>
</evidence>
<dbReference type="OrthoDB" id="9810430at2"/>
<comment type="similarity">
    <text evidence="1">Belongs to the membrane fusion protein (MFP) (TC 8.A.1) family.</text>
</comment>
<dbReference type="InterPro" id="IPR006143">
    <property type="entry name" value="RND_pump_MFP"/>
</dbReference>
<dbReference type="AlphaFoldDB" id="B8D235"/>
<evidence type="ECO:0000259" key="4">
    <source>
        <dbReference type="Pfam" id="PF25881"/>
    </source>
</evidence>
<dbReference type="Pfam" id="PF25989">
    <property type="entry name" value="YknX_C"/>
    <property type="match status" value="1"/>
</dbReference>
<feature type="coiled-coil region" evidence="3">
    <location>
        <begin position="161"/>
        <end position="195"/>
    </location>
</feature>
<organism evidence="7 8">
    <name type="scientific">Halothermothrix orenii (strain H 168 / OCM 544 / DSM 9562)</name>
    <dbReference type="NCBI Taxonomy" id="373903"/>
    <lineage>
        <taxon>Bacteria</taxon>
        <taxon>Bacillati</taxon>
        <taxon>Bacillota</taxon>
        <taxon>Clostridia</taxon>
        <taxon>Halanaerobiales</taxon>
        <taxon>Halothermotrichaceae</taxon>
        <taxon>Halothermothrix</taxon>
    </lineage>
</organism>
<accession>B8D235</accession>
<dbReference type="eggNOG" id="COG0845">
    <property type="taxonomic scope" value="Bacteria"/>
</dbReference>
<evidence type="ECO:0000313" key="8">
    <source>
        <dbReference type="Proteomes" id="UP000000719"/>
    </source>
</evidence>
<dbReference type="HOGENOM" id="CLU_018816_14_4_9"/>
<evidence type="ECO:0000256" key="2">
    <source>
        <dbReference type="ARBA" id="ARBA00022448"/>
    </source>
</evidence>
<dbReference type="STRING" id="373903.Hore_05040"/>
<feature type="domain" description="YknX-like C-terminal permuted SH3-like" evidence="6">
    <location>
        <begin position="440"/>
        <end position="507"/>
    </location>
</feature>
<dbReference type="FunFam" id="2.40.420.20:FF:000006">
    <property type="entry name" value="RND family efflux transporter MFP subunit"/>
    <property type="match status" value="1"/>
</dbReference>
<feature type="coiled-coil region" evidence="3">
    <location>
        <begin position="265"/>
        <end position="318"/>
    </location>
</feature>